<dbReference type="Gene3D" id="3.40.50.10140">
    <property type="entry name" value="Toll/interleukin-1 receptor homology (TIR) domain"/>
    <property type="match status" value="1"/>
</dbReference>
<dbReference type="RefSeq" id="WP_206103683.1">
    <property type="nucleotide sequence ID" value="NZ_CP070969.1"/>
</dbReference>
<evidence type="ECO:0000313" key="2">
    <source>
        <dbReference type="EMBL" id="QSF46189.1"/>
    </source>
</evidence>
<dbReference type="InterPro" id="IPR035897">
    <property type="entry name" value="Toll_tir_struct_dom_sf"/>
</dbReference>
<dbReference type="InterPro" id="IPR000157">
    <property type="entry name" value="TIR_dom"/>
</dbReference>
<dbReference type="SUPFAM" id="SSF52200">
    <property type="entry name" value="Toll/Interleukin receptor TIR domain"/>
    <property type="match status" value="1"/>
</dbReference>
<evidence type="ECO:0000313" key="3">
    <source>
        <dbReference type="Proteomes" id="UP000663452"/>
    </source>
</evidence>
<feature type="domain" description="TIR" evidence="1">
    <location>
        <begin position="209"/>
        <end position="321"/>
    </location>
</feature>
<dbReference type="EMBL" id="CP070969">
    <property type="protein sequence ID" value="QSF46189.1"/>
    <property type="molecule type" value="Genomic_DNA"/>
</dbReference>
<gene>
    <name evidence="2" type="ORF">JRJ22_06145</name>
</gene>
<reference evidence="2 3" key="1">
    <citation type="submission" date="2021-02" db="EMBL/GenBank/DDBJ databases">
        <title>Paenibacillus tianjinensis sp. nov.</title>
        <authorList>
            <person name="Liu H."/>
        </authorList>
    </citation>
    <scope>NUCLEOTIDE SEQUENCE [LARGE SCALE GENOMIC DNA]</scope>
    <source>
        <strain evidence="2 3">TB2019</strain>
    </source>
</reference>
<keyword evidence="3" id="KW-1185">Reference proteome</keyword>
<name>A0ABX7LGT2_9BACL</name>
<dbReference type="Proteomes" id="UP000663452">
    <property type="component" value="Chromosome"/>
</dbReference>
<evidence type="ECO:0000259" key="1">
    <source>
        <dbReference type="Pfam" id="PF13676"/>
    </source>
</evidence>
<protein>
    <submittedName>
        <fullName evidence="2">TIR domain-containing protein</fullName>
    </submittedName>
</protein>
<dbReference type="Pfam" id="PF13676">
    <property type="entry name" value="TIR_2"/>
    <property type="match status" value="1"/>
</dbReference>
<accession>A0ABX7LGT2</accession>
<organism evidence="2 3">
    <name type="scientific">Paenibacillus tianjinensis</name>
    <dbReference type="NCBI Taxonomy" id="2810347"/>
    <lineage>
        <taxon>Bacteria</taxon>
        <taxon>Bacillati</taxon>
        <taxon>Bacillota</taxon>
        <taxon>Bacilli</taxon>
        <taxon>Bacillales</taxon>
        <taxon>Paenibacillaceae</taxon>
        <taxon>Paenibacillus</taxon>
    </lineage>
</organism>
<proteinExistence type="predicted"/>
<sequence length="339" mass="40110">MYIKEIKANAIALSKQLKEIVENEFLRDYKIIEAIPVIPGQYWEFKLSLLNVDFEKELTRSIGFLSGSGSLQNPNLSINDFFNNNDMVAEEFFSQDEYKVFESLIPLLKNLDEYESLGYSVTIHLNSFIIGGDEWLRQVCEEFILIIHLDEKNKDGICLGTMQSQRYKIKMEDSNQINFLIVPFDKCRYFNNYSRVEGYEDMKYYEYEVAFSFAGEDRELVDEIADQLRRMNVRVFYDMYETVSLWGKDLYTHLDEIYRNKSKYCVMFLSKYYKEKVWTNHERESAQARSFIEREEYILPIRLDDTEIPGIRRTTGYIDGSLFTASEMAGFIKRKVKGM</sequence>